<dbReference type="Gene3D" id="3.40.50.150">
    <property type="entry name" value="Vaccinia Virus protein VP39"/>
    <property type="match status" value="1"/>
</dbReference>
<comment type="caution">
    <text evidence="1">The sequence shown here is derived from an EMBL/GenBank/DDBJ whole genome shotgun (WGS) entry which is preliminary data.</text>
</comment>
<dbReference type="GO" id="GO:0032259">
    <property type="term" value="P:methylation"/>
    <property type="evidence" value="ECO:0007669"/>
    <property type="project" value="UniProtKB-KW"/>
</dbReference>
<keyword evidence="1" id="KW-0489">Methyltransferase</keyword>
<dbReference type="GO" id="GO:0008168">
    <property type="term" value="F:methyltransferase activity"/>
    <property type="evidence" value="ECO:0007669"/>
    <property type="project" value="UniProtKB-KW"/>
</dbReference>
<evidence type="ECO:0000313" key="1">
    <source>
        <dbReference type="EMBL" id="TMQ50376.1"/>
    </source>
</evidence>
<organism evidence="1 2">
    <name type="scientific">Eiseniibacteriota bacterium</name>
    <dbReference type="NCBI Taxonomy" id="2212470"/>
    <lineage>
        <taxon>Bacteria</taxon>
        <taxon>Candidatus Eiseniibacteriota</taxon>
    </lineage>
</organism>
<gene>
    <name evidence="1" type="ORF">E6K73_07920</name>
</gene>
<name>A0A538SG85_UNCEI</name>
<keyword evidence="1" id="KW-0808">Transferase</keyword>
<dbReference type="InterPro" id="IPR029063">
    <property type="entry name" value="SAM-dependent_MTases_sf"/>
</dbReference>
<dbReference type="EMBL" id="VBOT01000101">
    <property type="protein sequence ID" value="TMQ50376.1"/>
    <property type="molecule type" value="Genomic_DNA"/>
</dbReference>
<protein>
    <submittedName>
        <fullName evidence="1">Class I SAM-dependent methyltransferase</fullName>
    </submittedName>
</protein>
<dbReference type="PANTHER" id="PTHR43861">
    <property type="entry name" value="TRANS-ACONITATE 2-METHYLTRANSFERASE-RELATED"/>
    <property type="match status" value="1"/>
</dbReference>
<dbReference type="CDD" id="cd02440">
    <property type="entry name" value="AdoMet_MTases"/>
    <property type="match status" value="1"/>
</dbReference>
<dbReference type="Proteomes" id="UP000320184">
    <property type="component" value="Unassembled WGS sequence"/>
</dbReference>
<reference evidence="1 2" key="1">
    <citation type="journal article" date="2019" name="Nat. Microbiol.">
        <title>Mediterranean grassland soil C-N compound turnover is dependent on rainfall and depth, and is mediated by genomically divergent microorganisms.</title>
        <authorList>
            <person name="Diamond S."/>
            <person name="Andeer P.F."/>
            <person name="Li Z."/>
            <person name="Crits-Christoph A."/>
            <person name="Burstein D."/>
            <person name="Anantharaman K."/>
            <person name="Lane K.R."/>
            <person name="Thomas B.C."/>
            <person name="Pan C."/>
            <person name="Northen T.R."/>
            <person name="Banfield J.F."/>
        </authorList>
    </citation>
    <scope>NUCLEOTIDE SEQUENCE [LARGE SCALE GENOMIC DNA]</scope>
    <source>
        <strain evidence="1">WS_3</strain>
    </source>
</reference>
<accession>A0A538SG85</accession>
<proteinExistence type="predicted"/>
<sequence length="266" mass="29316">MDKAGQAYWEQIWIDKPVTAAVDPTDGRLANHVDRRLHEMFVRILGPLRREGRRLLEIGCGRSRWLPYFRTHYGFAIVGVDYAPTGCDQARAILAAAQVEGSIICADCFRPPEDLLNSFDVVWSYGVIEHFDDTSAAAAAFANYLRPGGIMITVIPNMRGLVGLLQRLANSPVYGIHSLLTAAELAAAHRAAGLVVEEVTYFLAVNFGVINVERPAGFRTWVARAIVGLLARVSMAVWALEERVTRLPATRLLAPYIVCVARKPST</sequence>
<evidence type="ECO:0000313" key="2">
    <source>
        <dbReference type="Proteomes" id="UP000320184"/>
    </source>
</evidence>
<dbReference type="AlphaFoldDB" id="A0A538SG85"/>
<dbReference type="Pfam" id="PF13489">
    <property type="entry name" value="Methyltransf_23"/>
    <property type="match status" value="1"/>
</dbReference>
<dbReference type="SUPFAM" id="SSF53335">
    <property type="entry name" value="S-adenosyl-L-methionine-dependent methyltransferases"/>
    <property type="match status" value="1"/>
</dbReference>